<feature type="domain" description="HTH araC/xylS-type" evidence="4">
    <location>
        <begin position="176"/>
        <end position="274"/>
    </location>
</feature>
<comment type="caution">
    <text evidence="5">The sequence shown here is derived from an EMBL/GenBank/DDBJ whole genome shotgun (WGS) entry which is preliminary data.</text>
</comment>
<organism evidence="5 6">
    <name type="scientific">Paenibacillus septentrionalis</name>
    <dbReference type="NCBI Taxonomy" id="429342"/>
    <lineage>
        <taxon>Bacteria</taxon>
        <taxon>Bacillati</taxon>
        <taxon>Bacillota</taxon>
        <taxon>Bacilli</taxon>
        <taxon>Bacillales</taxon>
        <taxon>Paenibacillaceae</taxon>
        <taxon>Paenibacillus</taxon>
    </lineage>
</organism>
<reference evidence="6" key="1">
    <citation type="journal article" date="2019" name="Int. J. Syst. Evol. Microbiol.">
        <title>The Global Catalogue of Microorganisms (GCM) 10K type strain sequencing project: providing services to taxonomists for standard genome sequencing and annotation.</title>
        <authorList>
            <consortium name="The Broad Institute Genomics Platform"/>
            <consortium name="The Broad Institute Genome Sequencing Center for Infectious Disease"/>
            <person name="Wu L."/>
            <person name="Ma J."/>
        </authorList>
    </citation>
    <scope>NUCLEOTIDE SEQUENCE [LARGE SCALE GENOMIC DNA]</scope>
    <source>
        <strain evidence="6">PCU 280</strain>
    </source>
</reference>
<gene>
    <name evidence="5" type="ORF">ACFP56_21470</name>
</gene>
<dbReference type="InterPro" id="IPR018062">
    <property type="entry name" value="HTH_AraC-typ_CS"/>
</dbReference>
<protein>
    <submittedName>
        <fullName evidence="5">AraC family transcriptional regulator</fullName>
    </submittedName>
</protein>
<evidence type="ECO:0000313" key="5">
    <source>
        <dbReference type="EMBL" id="MFC6335206.1"/>
    </source>
</evidence>
<evidence type="ECO:0000256" key="3">
    <source>
        <dbReference type="ARBA" id="ARBA00023163"/>
    </source>
</evidence>
<dbReference type="SUPFAM" id="SSF46689">
    <property type="entry name" value="Homeodomain-like"/>
    <property type="match status" value="2"/>
</dbReference>
<dbReference type="CDD" id="cd06986">
    <property type="entry name" value="cupin_MmsR-like_N"/>
    <property type="match status" value="1"/>
</dbReference>
<sequence>MNTITIHCAGATHQHQLAIQLLFHGREDCEPGHFWGPGLRDSYILHIVQRGRGMFHGKDQSYTLSRGQGFLVMPDRIVHYEADQEDPWSYCWIGFQGLQVKTMLQAAHISEHKPVFNFHNEELIDHLHQNLVDASKLKGYDLMLQSIMYRVFSELVESSDNHNNQVIQSTTEHYIEQAKEWINHNYSQKIMLSQVAQHVGLNSSYLSRLFKARYGLSLQEYIMTYRMNRAIELLNNTQLTISEVSRSVGYPDPFVFSKIFKKTTGKAPSVFRIDTHHIEYE</sequence>
<dbReference type="SUPFAM" id="SSF51215">
    <property type="entry name" value="Regulatory protein AraC"/>
    <property type="match status" value="1"/>
</dbReference>
<dbReference type="PROSITE" id="PS01124">
    <property type="entry name" value="HTH_ARAC_FAMILY_2"/>
    <property type="match status" value="1"/>
</dbReference>
<keyword evidence="2" id="KW-0238">DNA-binding</keyword>
<evidence type="ECO:0000256" key="2">
    <source>
        <dbReference type="ARBA" id="ARBA00023125"/>
    </source>
</evidence>
<accession>A0ABW1VBG6</accession>
<dbReference type="Pfam" id="PF12833">
    <property type="entry name" value="HTH_18"/>
    <property type="match status" value="1"/>
</dbReference>
<dbReference type="PROSITE" id="PS00041">
    <property type="entry name" value="HTH_ARAC_FAMILY_1"/>
    <property type="match status" value="1"/>
</dbReference>
<evidence type="ECO:0000256" key="1">
    <source>
        <dbReference type="ARBA" id="ARBA00023015"/>
    </source>
</evidence>
<dbReference type="Gene3D" id="1.10.10.60">
    <property type="entry name" value="Homeodomain-like"/>
    <property type="match status" value="2"/>
</dbReference>
<name>A0ABW1VBG6_9BACL</name>
<dbReference type="Proteomes" id="UP001596233">
    <property type="component" value="Unassembled WGS sequence"/>
</dbReference>
<dbReference type="SMART" id="SM00342">
    <property type="entry name" value="HTH_ARAC"/>
    <property type="match status" value="1"/>
</dbReference>
<dbReference type="InterPro" id="IPR018060">
    <property type="entry name" value="HTH_AraC"/>
</dbReference>
<dbReference type="RefSeq" id="WP_379238514.1">
    <property type="nucleotide sequence ID" value="NZ_JBHSTE010000012.1"/>
</dbReference>
<dbReference type="Gene3D" id="2.60.120.280">
    <property type="entry name" value="Regulatory protein AraC"/>
    <property type="match status" value="1"/>
</dbReference>
<keyword evidence="3" id="KW-0804">Transcription</keyword>
<dbReference type="PANTHER" id="PTHR43280">
    <property type="entry name" value="ARAC-FAMILY TRANSCRIPTIONAL REGULATOR"/>
    <property type="match status" value="1"/>
</dbReference>
<dbReference type="Pfam" id="PF02311">
    <property type="entry name" value="AraC_binding"/>
    <property type="match status" value="1"/>
</dbReference>
<proteinExistence type="predicted"/>
<dbReference type="InterPro" id="IPR003313">
    <property type="entry name" value="AraC-bd"/>
</dbReference>
<keyword evidence="6" id="KW-1185">Reference proteome</keyword>
<keyword evidence="1" id="KW-0805">Transcription regulation</keyword>
<evidence type="ECO:0000313" key="6">
    <source>
        <dbReference type="Proteomes" id="UP001596233"/>
    </source>
</evidence>
<dbReference type="PANTHER" id="PTHR43280:SF30">
    <property type="entry name" value="MMSAB OPERON REGULATORY PROTEIN"/>
    <property type="match status" value="1"/>
</dbReference>
<dbReference type="InterPro" id="IPR009057">
    <property type="entry name" value="Homeodomain-like_sf"/>
</dbReference>
<evidence type="ECO:0000259" key="4">
    <source>
        <dbReference type="PROSITE" id="PS01124"/>
    </source>
</evidence>
<dbReference type="InterPro" id="IPR037923">
    <property type="entry name" value="HTH-like"/>
</dbReference>
<dbReference type="EMBL" id="JBHSTE010000012">
    <property type="protein sequence ID" value="MFC6335206.1"/>
    <property type="molecule type" value="Genomic_DNA"/>
</dbReference>